<dbReference type="InterPro" id="IPR056782">
    <property type="entry name" value="HAD_PNKP"/>
</dbReference>
<dbReference type="Gene3D" id="3.40.50.1000">
    <property type="entry name" value="HAD superfamily/HAD-like"/>
    <property type="match status" value="1"/>
</dbReference>
<evidence type="ECO:0000259" key="1">
    <source>
        <dbReference type="Pfam" id="PF25109"/>
    </source>
</evidence>
<accession>A0A2S6IDR8</accession>
<gene>
    <name evidence="2" type="ORF">CLV92_11595</name>
</gene>
<dbReference type="OrthoDB" id="7592866at2"/>
<evidence type="ECO:0000313" key="3">
    <source>
        <dbReference type="Proteomes" id="UP000239485"/>
    </source>
</evidence>
<dbReference type="Proteomes" id="UP000239485">
    <property type="component" value="Unassembled WGS sequence"/>
</dbReference>
<dbReference type="AlphaFoldDB" id="A0A2S6IDR8"/>
<feature type="domain" description="Polynucleotide kinase PNKP phosphatase" evidence="1">
    <location>
        <begin position="2"/>
        <end position="45"/>
    </location>
</feature>
<organism evidence="2 3">
    <name type="scientific">Kineococcus xinjiangensis</name>
    <dbReference type="NCBI Taxonomy" id="512762"/>
    <lineage>
        <taxon>Bacteria</taxon>
        <taxon>Bacillati</taxon>
        <taxon>Actinomycetota</taxon>
        <taxon>Actinomycetes</taxon>
        <taxon>Kineosporiales</taxon>
        <taxon>Kineosporiaceae</taxon>
        <taxon>Kineococcus</taxon>
    </lineage>
</organism>
<keyword evidence="3" id="KW-1185">Reference proteome</keyword>
<dbReference type="InterPro" id="IPR023214">
    <property type="entry name" value="HAD_sf"/>
</dbReference>
<dbReference type="EMBL" id="PTJD01000015">
    <property type="protein sequence ID" value="PPK92349.1"/>
    <property type="molecule type" value="Genomic_DNA"/>
</dbReference>
<proteinExistence type="predicted"/>
<reference evidence="2 3" key="1">
    <citation type="submission" date="2018-02" db="EMBL/GenBank/DDBJ databases">
        <title>Genomic Encyclopedia of Archaeal and Bacterial Type Strains, Phase II (KMG-II): from individual species to whole genera.</title>
        <authorList>
            <person name="Goeker M."/>
        </authorList>
    </citation>
    <scope>NUCLEOTIDE SEQUENCE [LARGE SCALE GENOMIC DNA]</scope>
    <source>
        <strain evidence="2 3">DSM 22857</strain>
    </source>
</reference>
<comment type="caution">
    <text evidence="2">The sequence shown here is derived from an EMBL/GenBank/DDBJ whole genome shotgun (WGS) entry which is preliminary data.</text>
</comment>
<protein>
    <recommendedName>
        <fullName evidence="1">Polynucleotide kinase PNKP phosphatase domain-containing protein</fullName>
    </recommendedName>
</protein>
<dbReference type="RefSeq" id="WP_158257317.1">
    <property type="nucleotide sequence ID" value="NZ_PTJD01000015.1"/>
</dbReference>
<name>A0A2S6IDR8_9ACTN</name>
<sequence length="45" mass="5105">MKVQLYRKHIEPGCDVLAVFDDRQSVVDAWRAIGLTVFQVAPGKF</sequence>
<dbReference type="Pfam" id="PF25109">
    <property type="entry name" value="HAD_PNKP"/>
    <property type="match status" value="1"/>
</dbReference>
<evidence type="ECO:0000313" key="2">
    <source>
        <dbReference type="EMBL" id="PPK92349.1"/>
    </source>
</evidence>